<proteinExistence type="inferred from homology"/>
<dbReference type="Gene3D" id="2.40.50.100">
    <property type="match status" value="1"/>
</dbReference>
<dbReference type="PANTHER" id="PTHR43178">
    <property type="entry name" value="DIHYDROLIPOAMIDE ACETYLTRANSFERASE COMPONENT OF PYRUVATE DEHYDROGENASE COMPLEX"/>
    <property type="match status" value="1"/>
</dbReference>
<dbReference type="FunFam" id="3.30.559.10:FF:000007">
    <property type="entry name" value="Dihydrolipoamide acetyltransferase component of pyruvate dehydrogenase complex"/>
    <property type="match status" value="1"/>
</dbReference>
<dbReference type="InterPro" id="IPR003016">
    <property type="entry name" value="2-oxoA_DH_lipoyl-BS"/>
</dbReference>
<dbReference type="Pfam" id="PF00198">
    <property type="entry name" value="2-oxoacid_dh"/>
    <property type="match status" value="1"/>
</dbReference>
<evidence type="ECO:0000256" key="3">
    <source>
        <dbReference type="ARBA" id="ARBA00022679"/>
    </source>
</evidence>
<evidence type="ECO:0000259" key="8">
    <source>
        <dbReference type="PROSITE" id="PS51826"/>
    </source>
</evidence>
<evidence type="ECO:0000256" key="6">
    <source>
        <dbReference type="SAM" id="MobiDB-lite"/>
    </source>
</evidence>
<comment type="cofactor">
    <cofactor evidence="1">
        <name>(R)-lipoate</name>
        <dbReference type="ChEBI" id="CHEBI:83088"/>
    </cofactor>
</comment>
<keyword evidence="4" id="KW-0450">Lipoyl</keyword>
<protein>
    <submittedName>
        <fullName evidence="9">Catalytic domain of components of various dehydrogenase complexes</fullName>
    </submittedName>
</protein>
<dbReference type="PROSITE" id="PS51826">
    <property type="entry name" value="PSBD"/>
    <property type="match status" value="1"/>
</dbReference>
<dbReference type="InterPro" id="IPR000089">
    <property type="entry name" value="Biotin_lipoyl"/>
</dbReference>
<dbReference type="PROSITE" id="PS00189">
    <property type="entry name" value="LIPOYL"/>
    <property type="match status" value="1"/>
</dbReference>
<dbReference type="AlphaFoldDB" id="A3MW06"/>
<dbReference type="Proteomes" id="UP000001431">
    <property type="component" value="Chromosome"/>
</dbReference>
<evidence type="ECO:0000256" key="1">
    <source>
        <dbReference type="ARBA" id="ARBA00001938"/>
    </source>
</evidence>
<dbReference type="PROSITE" id="PS50968">
    <property type="entry name" value="BIOTINYL_LIPOYL"/>
    <property type="match status" value="1"/>
</dbReference>
<dbReference type="InterPro" id="IPR050743">
    <property type="entry name" value="2-oxoacid_DH_E2_comp"/>
</dbReference>
<feature type="domain" description="Peripheral subunit-binding (PSBD)" evidence="8">
    <location>
        <begin position="95"/>
        <end position="132"/>
    </location>
</feature>
<dbReference type="KEGG" id="pcl:Pcal_1403"/>
<dbReference type="SUPFAM" id="SSF51230">
    <property type="entry name" value="Single hybrid motif"/>
    <property type="match status" value="1"/>
</dbReference>
<name>A3MW06_PYRCJ</name>
<dbReference type="InterPro" id="IPR001078">
    <property type="entry name" value="2-oxoacid_DH_actylTfrase"/>
</dbReference>
<feature type="region of interest" description="Disordered" evidence="6">
    <location>
        <begin position="140"/>
        <end position="161"/>
    </location>
</feature>
<evidence type="ECO:0000256" key="2">
    <source>
        <dbReference type="ARBA" id="ARBA00007317"/>
    </source>
</evidence>
<dbReference type="OrthoDB" id="56234at2157"/>
<dbReference type="STRING" id="410359.Pcal_1403"/>
<evidence type="ECO:0000256" key="4">
    <source>
        <dbReference type="ARBA" id="ARBA00022823"/>
    </source>
</evidence>
<dbReference type="HOGENOM" id="CLU_016733_10_0_2"/>
<dbReference type="PANTHER" id="PTHR43178:SF5">
    <property type="entry name" value="LIPOAMIDE ACYLTRANSFERASE COMPONENT OF BRANCHED-CHAIN ALPHA-KETO ACID DEHYDROGENASE COMPLEX, MITOCHONDRIAL"/>
    <property type="match status" value="1"/>
</dbReference>
<dbReference type="Pfam" id="PF00364">
    <property type="entry name" value="Biotin_lipoyl"/>
    <property type="match status" value="1"/>
</dbReference>
<dbReference type="CDD" id="cd06849">
    <property type="entry name" value="lipoyl_domain"/>
    <property type="match status" value="1"/>
</dbReference>
<keyword evidence="10" id="KW-1185">Reference proteome</keyword>
<dbReference type="InterPro" id="IPR036625">
    <property type="entry name" value="E3-bd_dom_sf"/>
</dbReference>
<dbReference type="Pfam" id="PF02817">
    <property type="entry name" value="E3_binding"/>
    <property type="match status" value="1"/>
</dbReference>
<dbReference type="InterPro" id="IPR011053">
    <property type="entry name" value="Single_hybrid_motif"/>
</dbReference>
<dbReference type="EMBL" id="CP000561">
    <property type="protein sequence ID" value="ABO08823.1"/>
    <property type="molecule type" value="Genomic_DNA"/>
</dbReference>
<keyword evidence="5" id="KW-0012">Acyltransferase</keyword>
<dbReference type="InterPro" id="IPR023213">
    <property type="entry name" value="CAT-like_dom_sf"/>
</dbReference>
<dbReference type="Gene3D" id="4.10.320.10">
    <property type="entry name" value="E3-binding domain"/>
    <property type="match status" value="1"/>
</dbReference>
<gene>
    <name evidence="9" type="ordered locus">Pcal_1403</name>
</gene>
<evidence type="ECO:0000256" key="5">
    <source>
        <dbReference type="ARBA" id="ARBA00023315"/>
    </source>
</evidence>
<dbReference type="eggNOG" id="arCOG01706">
    <property type="taxonomic scope" value="Archaea"/>
</dbReference>
<keyword evidence="3" id="KW-0808">Transferase</keyword>
<dbReference type="GO" id="GO:0016407">
    <property type="term" value="F:acetyltransferase activity"/>
    <property type="evidence" value="ECO:0007669"/>
    <property type="project" value="TreeGrafter"/>
</dbReference>
<evidence type="ECO:0000313" key="9">
    <source>
        <dbReference type="EMBL" id="ABO08823.1"/>
    </source>
</evidence>
<dbReference type="InterPro" id="IPR004167">
    <property type="entry name" value="PSBD"/>
</dbReference>
<dbReference type="Gene3D" id="3.30.559.10">
    <property type="entry name" value="Chloramphenicol acetyltransferase-like domain"/>
    <property type="match status" value="1"/>
</dbReference>
<organism evidence="9 10">
    <name type="scientific">Pyrobaculum calidifontis (strain DSM 21063 / JCM 11548 / VA1)</name>
    <dbReference type="NCBI Taxonomy" id="410359"/>
    <lineage>
        <taxon>Archaea</taxon>
        <taxon>Thermoproteota</taxon>
        <taxon>Thermoprotei</taxon>
        <taxon>Thermoproteales</taxon>
        <taxon>Thermoproteaceae</taxon>
        <taxon>Pyrobaculum</taxon>
    </lineage>
</organism>
<dbReference type="GeneID" id="4909131"/>
<accession>A3MW06</accession>
<dbReference type="CDD" id="cd00945">
    <property type="entry name" value="Aldolase_Class_I"/>
    <property type="match status" value="1"/>
</dbReference>
<evidence type="ECO:0000259" key="7">
    <source>
        <dbReference type="PROSITE" id="PS50968"/>
    </source>
</evidence>
<feature type="domain" description="Lipoyl-binding" evidence="7">
    <location>
        <begin position="1"/>
        <end position="76"/>
    </location>
</feature>
<dbReference type="GO" id="GO:0005737">
    <property type="term" value="C:cytoplasm"/>
    <property type="evidence" value="ECO:0007669"/>
    <property type="project" value="TreeGrafter"/>
</dbReference>
<dbReference type="GO" id="GO:0031405">
    <property type="term" value="F:lipoic acid binding"/>
    <property type="evidence" value="ECO:0007669"/>
    <property type="project" value="TreeGrafter"/>
</dbReference>
<dbReference type="SUPFAM" id="SSF52777">
    <property type="entry name" value="CoA-dependent acyltransferases"/>
    <property type="match status" value="1"/>
</dbReference>
<comment type="similarity">
    <text evidence="2">Belongs to the 2-oxoacid dehydrogenase family.</text>
</comment>
<dbReference type="RefSeq" id="WP_011850081.1">
    <property type="nucleotide sequence ID" value="NC_009073.1"/>
</dbReference>
<dbReference type="SUPFAM" id="SSF47005">
    <property type="entry name" value="Peripheral subunit-binding domain of 2-oxo acid dehydrogenase complex"/>
    <property type="match status" value="1"/>
</dbReference>
<reference evidence="9" key="1">
    <citation type="submission" date="2007-02" db="EMBL/GenBank/DDBJ databases">
        <title>Complete sequence of Pyrobaculum calidifontis JCM 11548.</title>
        <authorList>
            <consortium name="US DOE Joint Genome Institute"/>
            <person name="Copeland A."/>
            <person name="Lucas S."/>
            <person name="Lapidus A."/>
            <person name="Barry K."/>
            <person name="Glavina del Rio T."/>
            <person name="Dalin E."/>
            <person name="Tice H."/>
            <person name="Pitluck S."/>
            <person name="Chain P."/>
            <person name="Malfatti S."/>
            <person name="Shin M."/>
            <person name="Vergez L."/>
            <person name="Schmutz J."/>
            <person name="Larimer F."/>
            <person name="Land M."/>
            <person name="Hauser L."/>
            <person name="Kyrpides N."/>
            <person name="Mikhailova N."/>
            <person name="Cozen A.E."/>
            <person name="Fitz-Gibbon S.T."/>
            <person name="House C.H."/>
            <person name="Saltikov C."/>
            <person name="Lowe T.M."/>
            <person name="Richardson P."/>
        </authorList>
    </citation>
    <scope>NUCLEOTIDE SEQUENCE [LARGE SCALE GENOMIC DNA]</scope>
    <source>
        <strain evidence="9">JCM 11548</strain>
    </source>
</reference>
<evidence type="ECO:0000313" key="10">
    <source>
        <dbReference type="Proteomes" id="UP000001431"/>
    </source>
</evidence>
<sequence length="391" mass="42615">MIEFKFPDLGEGLVEGEVVKWHKREGDFVKEGEDLVDVMTEKATVTLPSPATGRIVKILAKEGGVVKVGQVLCIIEEAAPGAPVEAKAEARPEVRAMPAARRLAKELGLDLSKVVGTGPGGVITVEDVRRAAEAAKREVGVAEAKPAAPAPPAEERPAQPLREERIPVRGVRRAVAEKMKKSKSQIPHAYHVDEVDVTELVKLRERLKAYAGDVRLTYTPFFVKAAVAALKKYPLLNASFDEERGEIVVKKYFNIGVAVDTENGLVVVVIKDADSKSILEVARELQEKSARAREGKLSLDDVRDSTFTITNIGAIGGLWGLAVVNYPETAILATGRIVKRPRVYEGQVVPRDVMYVAVSFDHRVVDGGYVARFTNAFKELLESPDLLVLNL</sequence>